<dbReference type="GO" id="GO:0016791">
    <property type="term" value="F:phosphatase activity"/>
    <property type="evidence" value="ECO:0007669"/>
    <property type="project" value="TreeGrafter"/>
</dbReference>
<dbReference type="AlphaFoldDB" id="A0A3D9ZUM9"/>
<keyword evidence="1" id="KW-0378">Hydrolase</keyword>
<dbReference type="CDD" id="cd16936">
    <property type="entry name" value="HATPase_RsbW-like"/>
    <property type="match status" value="1"/>
</dbReference>
<organism evidence="4 5">
    <name type="scientific">Asanoa ferruginea</name>
    <dbReference type="NCBI Taxonomy" id="53367"/>
    <lineage>
        <taxon>Bacteria</taxon>
        <taxon>Bacillati</taxon>
        <taxon>Actinomycetota</taxon>
        <taxon>Actinomycetes</taxon>
        <taxon>Micromonosporales</taxon>
        <taxon>Micromonosporaceae</taxon>
        <taxon>Asanoa</taxon>
    </lineage>
</organism>
<dbReference type="Proteomes" id="UP000256913">
    <property type="component" value="Unassembled WGS sequence"/>
</dbReference>
<comment type="caution">
    <text evidence="4">The sequence shown here is derived from an EMBL/GenBank/DDBJ whole genome shotgun (WGS) entry which is preliminary data.</text>
</comment>
<dbReference type="SUPFAM" id="SSF81606">
    <property type="entry name" value="PP2C-like"/>
    <property type="match status" value="1"/>
</dbReference>
<dbReference type="SMART" id="SM00065">
    <property type="entry name" value="GAF"/>
    <property type="match status" value="1"/>
</dbReference>
<dbReference type="Gene3D" id="3.30.450.40">
    <property type="match status" value="1"/>
</dbReference>
<evidence type="ECO:0000259" key="2">
    <source>
        <dbReference type="SMART" id="SM00065"/>
    </source>
</evidence>
<dbReference type="InterPro" id="IPR036457">
    <property type="entry name" value="PPM-type-like_dom_sf"/>
</dbReference>
<proteinExistence type="predicted"/>
<evidence type="ECO:0000313" key="5">
    <source>
        <dbReference type="Proteomes" id="UP000256913"/>
    </source>
</evidence>
<evidence type="ECO:0000259" key="3">
    <source>
        <dbReference type="SMART" id="SM00331"/>
    </source>
</evidence>
<name>A0A3D9ZUM9_9ACTN</name>
<evidence type="ECO:0000313" key="4">
    <source>
        <dbReference type="EMBL" id="REG00193.1"/>
    </source>
</evidence>
<reference evidence="4 5" key="1">
    <citation type="submission" date="2018-08" db="EMBL/GenBank/DDBJ databases">
        <title>Sequencing the genomes of 1000 actinobacteria strains.</title>
        <authorList>
            <person name="Klenk H.-P."/>
        </authorList>
    </citation>
    <scope>NUCLEOTIDE SEQUENCE [LARGE SCALE GENOMIC DNA]</scope>
    <source>
        <strain evidence="4 5">DSM 44099</strain>
    </source>
</reference>
<dbReference type="Gene3D" id="3.60.40.10">
    <property type="entry name" value="PPM-type phosphatase domain"/>
    <property type="match status" value="1"/>
</dbReference>
<dbReference type="InterPro" id="IPR036890">
    <property type="entry name" value="HATPase_C_sf"/>
</dbReference>
<sequence length="555" mass="59000">MRWGVRECAPHRFRVYAVRVIDAATDSDERLRRLEAVTDAALSRLDVDDLLAELLDRVRELLGVDTAVVLLLDAHARQLVATAAMGLGDDFEAGLRLPIGRGFAGRIARDRRPMVIDDVALDGDTSPLVRGRGVQSVLGVPIFGGGELAGVLHVGTIAPRAFTPDDVRLLEMVADRASVATHSRAGNVDRTTALALQRSLLPTALAEVSGVEMAARYLPGHDAGVGGDWYDVFALPSGWLGVVVGDVSGHGLMSAVVMGRLRSALRAYALVCADPADALQHLDAKVHHFETGNLATVLYAMIPPERDRIHISVAGHPQPVLVDPSGRAELLTAPTDVPLGMGRPATGRRTTVVDFAPGALLVCYTDGLVERRHESIDVGLERLRATVWPGQPDEVCTALMLAVGEERPSDDTALLAIRRLGPPAQPEPQVILAAAFDRAGVALLRRQIAEEAARHGMAADGVDDFVAAVNEVMTNAIRHGGGAGRLRLVSVADDLVCEVRDSGAGFPAESFLTRQERPTPSPVGGMGLWIAQQTSHELQIESGPAGTLVRITAAR</sequence>
<dbReference type="PANTHER" id="PTHR43156:SF2">
    <property type="entry name" value="STAGE II SPORULATION PROTEIN E"/>
    <property type="match status" value="1"/>
</dbReference>
<dbReference type="Gene3D" id="3.30.565.10">
    <property type="entry name" value="Histidine kinase-like ATPase, C-terminal domain"/>
    <property type="match status" value="1"/>
</dbReference>
<dbReference type="PANTHER" id="PTHR43156">
    <property type="entry name" value="STAGE II SPORULATION PROTEIN E-RELATED"/>
    <property type="match status" value="1"/>
</dbReference>
<dbReference type="InterPro" id="IPR029016">
    <property type="entry name" value="GAF-like_dom_sf"/>
</dbReference>
<feature type="domain" description="GAF" evidence="2">
    <location>
        <begin position="46"/>
        <end position="198"/>
    </location>
</feature>
<dbReference type="InterPro" id="IPR003018">
    <property type="entry name" value="GAF"/>
</dbReference>
<dbReference type="SUPFAM" id="SSF55874">
    <property type="entry name" value="ATPase domain of HSP90 chaperone/DNA topoisomerase II/histidine kinase"/>
    <property type="match status" value="1"/>
</dbReference>
<accession>A0A3D9ZUM9</accession>
<dbReference type="InterPro" id="IPR003594">
    <property type="entry name" value="HATPase_dom"/>
</dbReference>
<dbReference type="Pfam" id="PF13185">
    <property type="entry name" value="GAF_2"/>
    <property type="match status" value="1"/>
</dbReference>
<dbReference type="InterPro" id="IPR052016">
    <property type="entry name" value="Bact_Sigma-Reg"/>
</dbReference>
<evidence type="ECO:0000256" key="1">
    <source>
        <dbReference type="ARBA" id="ARBA00022801"/>
    </source>
</evidence>
<feature type="domain" description="PPM-type phosphatase" evidence="3">
    <location>
        <begin position="208"/>
        <end position="419"/>
    </location>
</feature>
<dbReference type="InterPro" id="IPR001932">
    <property type="entry name" value="PPM-type_phosphatase-like_dom"/>
</dbReference>
<dbReference type="SUPFAM" id="SSF55781">
    <property type="entry name" value="GAF domain-like"/>
    <property type="match status" value="1"/>
</dbReference>
<keyword evidence="5" id="KW-1185">Reference proteome</keyword>
<dbReference type="EMBL" id="QUMQ01000001">
    <property type="protein sequence ID" value="REG00193.1"/>
    <property type="molecule type" value="Genomic_DNA"/>
</dbReference>
<dbReference type="SMART" id="SM00331">
    <property type="entry name" value="PP2C_SIG"/>
    <property type="match status" value="1"/>
</dbReference>
<protein>
    <submittedName>
        <fullName evidence="4">Serine phosphatase RsbU (Regulator of sigma subunit)</fullName>
    </submittedName>
</protein>
<gene>
    <name evidence="4" type="ORF">DFJ67_6244</name>
</gene>
<dbReference type="Pfam" id="PF07228">
    <property type="entry name" value="SpoIIE"/>
    <property type="match status" value="1"/>
</dbReference>
<dbReference type="Pfam" id="PF13581">
    <property type="entry name" value="HATPase_c_2"/>
    <property type="match status" value="1"/>
</dbReference>